<dbReference type="AlphaFoldDB" id="A0A9X0U572"/>
<dbReference type="InterPro" id="IPR011234">
    <property type="entry name" value="Fumarylacetoacetase-like_C"/>
</dbReference>
<feature type="binding site" evidence="12">
    <location>
        <position position="249"/>
    </location>
    <ligand>
        <name>substrate</name>
    </ligand>
</feature>
<evidence type="ECO:0000256" key="8">
    <source>
        <dbReference type="ARBA" id="ARBA00022842"/>
    </source>
</evidence>
<feature type="binding site" evidence="12">
    <location>
        <position position="147"/>
    </location>
    <ligand>
        <name>substrate</name>
    </ligand>
</feature>
<evidence type="ECO:0000256" key="10">
    <source>
        <dbReference type="ARBA" id="ARBA00023232"/>
    </source>
</evidence>
<evidence type="ECO:0000256" key="4">
    <source>
        <dbReference type="ARBA" id="ARBA00012094"/>
    </source>
</evidence>
<dbReference type="EMBL" id="JACHEB010000009">
    <property type="protein sequence ID" value="MBB5330113.1"/>
    <property type="molecule type" value="Genomic_DNA"/>
</dbReference>
<dbReference type="InterPro" id="IPR015377">
    <property type="entry name" value="Fumarylacetoacetase_N"/>
</dbReference>
<evidence type="ECO:0000256" key="6">
    <source>
        <dbReference type="ARBA" id="ARBA00022801"/>
    </source>
</evidence>
<evidence type="ECO:0000256" key="5">
    <source>
        <dbReference type="ARBA" id="ARBA00022723"/>
    </source>
</evidence>
<dbReference type="GO" id="GO:0004334">
    <property type="term" value="F:fumarylacetoacetase activity"/>
    <property type="evidence" value="ECO:0007669"/>
    <property type="project" value="UniProtKB-EC"/>
</dbReference>
<feature type="domain" description="Fumarylacetoacetase N-terminal" evidence="15">
    <location>
        <begin position="27"/>
        <end position="115"/>
    </location>
</feature>
<evidence type="ECO:0000256" key="13">
    <source>
        <dbReference type="PIRSR" id="PIRSR605959-3"/>
    </source>
</evidence>
<keyword evidence="17" id="KW-1185">Reference proteome</keyword>
<dbReference type="Gene3D" id="3.90.850.10">
    <property type="entry name" value="Fumarylacetoacetase-like, C-terminal domain"/>
    <property type="match status" value="1"/>
</dbReference>
<feature type="binding site" evidence="12">
    <location>
        <position position="133"/>
    </location>
    <ligand>
        <name>substrate</name>
    </ligand>
</feature>
<feature type="active site" description="Proton acceptor" evidence="11">
    <location>
        <position position="138"/>
    </location>
</feature>
<evidence type="ECO:0000256" key="9">
    <source>
        <dbReference type="ARBA" id="ARBA00022878"/>
    </source>
</evidence>
<evidence type="ECO:0000256" key="1">
    <source>
        <dbReference type="ARBA" id="ARBA00001913"/>
    </source>
</evidence>
<feature type="binding site" evidence="13">
    <location>
        <position position="204"/>
    </location>
    <ligand>
        <name>Ca(2+)</name>
        <dbReference type="ChEBI" id="CHEBI:29108"/>
    </ligand>
</feature>
<comment type="pathway">
    <text evidence="3">Amino-acid degradation; L-phenylalanine degradation; acetoacetate and fumarate from L-phenylalanine: step 6/6.</text>
</comment>
<dbReference type="Pfam" id="PF09298">
    <property type="entry name" value="FAA_hydrolase_N"/>
    <property type="match status" value="1"/>
</dbReference>
<feature type="domain" description="Fumarylacetoacetase-like C-terminal" evidence="14">
    <location>
        <begin position="129"/>
        <end position="428"/>
    </location>
</feature>
<keyword evidence="8 13" id="KW-0460">Magnesium</keyword>
<feature type="binding site" evidence="13">
    <location>
        <position position="238"/>
    </location>
    <ligand>
        <name>Ca(2+)</name>
        <dbReference type="ChEBI" id="CHEBI:29108"/>
    </ligand>
</feature>
<evidence type="ECO:0000256" key="7">
    <source>
        <dbReference type="ARBA" id="ARBA00022837"/>
    </source>
</evidence>
<protein>
    <recommendedName>
        <fullName evidence="4">fumarylacetoacetase</fullName>
        <ecNumber evidence="4">3.7.1.2</ecNumber>
    </recommendedName>
</protein>
<dbReference type="InterPro" id="IPR036663">
    <property type="entry name" value="Fumarylacetoacetase_C_sf"/>
</dbReference>
<dbReference type="SUPFAM" id="SSF56529">
    <property type="entry name" value="FAH"/>
    <property type="match status" value="1"/>
</dbReference>
<feature type="binding site" evidence="12">
    <location>
        <position position="365"/>
    </location>
    <ligand>
        <name>substrate</name>
    </ligand>
</feature>
<evidence type="ECO:0000256" key="11">
    <source>
        <dbReference type="PIRSR" id="PIRSR605959-1"/>
    </source>
</evidence>
<dbReference type="Gene3D" id="2.30.30.230">
    <property type="entry name" value="Fumarylacetoacetase, N-terminal domain"/>
    <property type="match status" value="1"/>
</dbReference>
<organism evidence="16 17">
    <name type="scientific">Tunturiibacter gelidiferens</name>
    <dbReference type="NCBI Taxonomy" id="3069689"/>
    <lineage>
        <taxon>Bacteria</taxon>
        <taxon>Pseudomonadati</taxon>
        <taxon>Acidobacteriota</taxon>
        <taxon>Terriglobia</taxon>
        <taxon>Terriglobales</taxon>
        <taxon>Acidobacteriaceae</taxon>
        <taxon>Tunturiibacter</taxon>
    </lineage>
</organism>
<name>A0A9X0U572_9BACT</name>
<evidence type="ECO:0000259" key="15">
    <source>
        <dbReference type="Pfam" id="PF09298"/>
    </source>
</evidence>
<reference evidence="16 17" key="1">
    <citation type="submission" date="2020-08" db="EMBL/GenBank/DDBJ databases">
        <title>Genomic Encyclopedia of Type Strains, Phase IV (KMG-V): Genome sequencing to study the core and pangenomes of soil and plant-associated prokaryotes.</title>
        <authorList>
            <person name="Whitman W."/>
        </authorList>
    </citation>
    <scope>NUCLEOTIDE SEQUENCE [LARGE SCALE GENOMIC DNA]</scope>
    <source>
        <strain evidence="16 17">X5P2</strain>
    </source>
</reference>
<dbReference type="GO" id="GO:0006572">
    <property type="term" value="P:L-tyrosine catabolic process"/>
    <property type="evidence" value="ECO:0007669"/>
    <property type="project" value="UniProtKB-KW"/>
</dbReference>
<gene>
    <name evidence="16" type="ORF">HDF14_003746</name>
</gene>
<dbReference type="PANTHER" id="PTHR43069:SF2">
    <property type="entry name" value="FUMARYLACETOACETASE"/>
    <property type="match status" value="1"/>
</dbReference>
<evidence type="ECO:0000256" key="3">
    <source>
        <dbReference type="ARBA" id="ARBA00004782"/>
    </source>
</evidence>
<dbReference type="PANTHER" id="PTHR43069">
    <property type="entry name" value="FUMARYLACETOACETASE"/>
    <property type="match status" value="1"/>
</dbReference>
<dbReference type="GO" id="GO:1902000">
    <property type="term" value="P:homogentisate catabolic process"/>
    <property type="evidence" value="ECO:0007669"/>
    <property type="project" value="TreeGrafter"/>
</dbReference>
<dbReference type="SUPFAM" id="SSF63433">
    <property type="entry name" value="Fumarylacetoacetate hydrolase, FAH, N-terminal domain"/>
    <property type="match status" value="1"/>
</dbReference>
<evidence type="ECO:0000313" key="17">
    <source>
        <dbReference type="Proteomes" id="UP000535182"/>
    </source>
</evidence>
<keyword evidence="5 13" id="KW-0479">Metal-binding</keyword>
<dbReference type="RefSeq" id="WP_183979256.1">
    <property type="nucleotide sequence ID" value="NZ_JACHEB010000009.1"/>
</dbReference>
<proteinExistence type="predicted"/>
<feature type="binding site" evidence="12">
    <location>
        <position position="245"/>
    </location>
    <ligand>
        <name>substrate</name>
    </ligand>
</feature>
<evidence type="ECO:0000259" key="14">
    <source>
        <dbReference type="Pfam" id="PF01557"/>
    </source>
</evidence>
<dbReference type="GO" id="GO:0006559">
    <property type="term" value="P:L-phenylalanine catabolic process"/>
    <property type="evidence" value="ECO:0007669"/>
    <property type="project" value="UniProtKB-KW"/>
</dbReference>
<comment type="caution">
    <text evidence="16">The sequence shown here is derived from an EMBL/GenBank/DDBJ whole genome shotgun (WGS) entry which is preliminary data.</text>
</comment>
<keyword evidence="9" id="KW-0828">Tyrosine catabolism</keyword>
<feature type="binding site" evidence="13">
    <location>
        <position position="238"/>
    </location>
    <ligand>
        <name>Mg(2+)</name>
        <dbReference type="ChEBI" id="CHEBI:18420"/>
    </ligand>
</feature>
<dbReference type="InterPro" id="IPR036462">
    <property type="entry name" value="Fumarylacetoacetase_N_sf"/>
</dbReference>
<dbReference type="EC" id="3.7.1.2" evidence="4"/>
<dbReference type="GO" id="GO:0046872">
    <property type="term" value="F:metal ion binding"/>
    <property type="evidence" value="ECO:0007669"/>
    <property type="project" value="UniProtKB-KW"/>
</dbReference>
<keyword evidence="7 13" id="KW-0106">Calcium</keyword>
<feature type="binding site" evidence="13">
    <location>
        <position position="206"/>
    </location>
    <ligand>
        <name>Ca(2+)</name>
        <dbReference type="ChEBI" id="CHEBI:29108"/>
    </ligand>
</feature>
<comment type="cofactor">
    <cofactor evidence="2 13">
        <name>Mg(2+)</name>
        <dbReference type="ChEBI" id="CHEBI:18420"/>
    </cofactor>
</comment>
<keyword evidence="10" id="KW-0585">Phenylalanine catabolism</keyword>
<evidence type="ECO:0000256" key="2">
    <source>
        <dbReference type="ARBA" id="ARBA00001946"/>
    </source>
</evidence>
<dbReference type="InterPro" id="IPR005959">
    <property type="entry name" value="Fumarylacetoacetase"/>
</dbReference>
<feature type="binding site" evidence="13">
    <location>
        <position position="258"/>
    </location>
    <ligand>
        <name>Mg(2+)</name>
        <dbReference type="ChEBI" id="CHEBI:18420"/>
    </ligand>
</feature>
<accession>A0A9X0U572</accession>
<feature type="binding site" evidence="13">
    <location>
        <position position="262"/>
    </location>
    <ligand>
        <name>Mg(2+)</name>
        <dbReference type="ChEBI" id="CHEBI:18420"/>
    </ligand>
</feature>
<comment type="cofactor">
    <cofactor evidence="1 13">
        <name>Ca(2+)</name>
        <dbReference type="ChEBI" id="CHEBI:29108"/>
    </cofactor>
</comment>
<keyword evidence="6 16" id="KW-0378">Hydrolase</keyword>
<feature type="binding site" evidence="13">
    <location>
        <position position="131"/>
    </location>
    <ligand>
        <name>Ca(2+)</name>
        <dbReference type="ChEBI" id="CHEBI:29108"/>
    </ligand>
</feature>
<dbReference type="Proteomes" id="UP000535182">
    <property type="component" value="Unassembled WGS sequence"/>
</dbReference>
<dbReference type="Pfam" id="PF01557">
    <property type="entry name" value="FAA_hydrolase"/>
    <property type="match status" value="1"/>
</dbReference>
<sequence>MAKQSIAATRSWLPNANHPTTDFPLTHLPYGAFTAEDQQHLCVAIGTHLLDLHACATSGLLPPTLTESCQAPTLNPLMSQGHQAWALLRKTLTALLHADAKPEHKEKAEAALHSIAGSTLKKPVYVPNYTDFYASIHHANRVGQLFRPDQPLLPNYKHIPIGYHGRASSIIVSGEPIVRPVGQSRPPQEEAQPNFLPSSKLDYELELALYIGEPSALGIPIPISNAANHIFGISLLNDWSARDIQSWEYQPLGPFLAKNFSTTVSPWVTPIAALDPFRAPASPRPTTDPKPLPYLHSAEDQGQGNLNAKLEVLLLTKTMKANKLEPFLLSQSNAQDLYWTPAQLITHHTSNGCNLQVGDILATGTISGPTETSAGCLLELTRNGAQPILLPTAETRTFLEDGDEIILRGSCESPGHPRIGLGECRATILPSLT</sequence>
<evidence type="ECO:0000256" key="12">
    <source>
        <dbReference type="PIRSR" id="PIRSR605959-2"/>
    </source>
</evidence>
<dbReference type="NCBIfam" id="TIGR01266">
    <property type="entry name" value="fum_ac_acetase"/>
    <property type="match status" value="1"/>
</dbReference>
<evidence type="ECO:0000313" key="16">
    <source>
        <dbReference type="EMBL" id="MBB5330113.1"/>
    </source>
</evidence>